<keyword evidence="1" id="KW-0472">Membrane</keyword>
<proteinExistence type="predicted"/>
<dbReference type="Proteomes" id="UP001652621">
    <property type="component" value="Unplaced"/>
</dbReference>
<dbReference type="Pfam" id="PF22954">
    <property type="entry name" value="DUF7027"/>
    <property type="match status" value="1"/>
</dbReference>
<protein>
    <submittedName>
        <fullName evidence="4">Uncharacterized protein LOC109614471</fullName>
    </submittedName>
</protein>
<gene>
    <name evidence="4" type="primary">LOC109614471</name>
</gene>
<dbReference type="PANTHER" id="PTHR36694:SF11">
    <property type="entry name" value="LP21121P-RELATED"/>
    <property type="match status" value="1"/>
</dbReference>
<accession>A0A9J7DPS5</accession>
<evidence type="ECO:0000259" key="2">
    <source>
        <dbReference type="Pfam" id="PF22954"/>
    </source>
</evidence>
<dbReference type="PANTHER" id="PTHR36694">
    <property type="entry name" value="PASIFLORA 1, ISOFORM A-RELATED"/>
    <property type="match status" value="1"/>
</dbReference>
<keyword evidence="3" id="KW-1185">Reference proteome</keyword>
<feature type="transmembrane region" description="Helical" evidence="1">
    <location>
        <begin position="79"/>
        <end position="104"/>
    </location>
</feature>
<dbReference type="VEuPathDB" id="VectorBase:MDOMA2_018809"/>
<keyword evidence="1" id="KW-0812">Transmembrane</keyword>
<dbReference type="RefSeq" id="XP_019895559.1">
    <property type="nucleotide sequence ID" value="XM_020040000.2"/>
</dbReference>
<dbReference type="KEGG" id="mde:109614471"/>
<dbReference type="InterPro" id="IPR054291">
    <property type="entry name" value="DUF7027"/>
</dbReference>
<feature type="domain" description="DUF7027" evidence="2">
    <location>
        <begin position="12"/>
        <end position="98"/>
    </location>
</feature>
<reference evidence="4" key="1">
    <citation type="submission" date="2025-08" db="UniProtKB">
        <authorList>
            <consortium name="RefSeq"/>
        </authorList>
    </citation>
    <scope>IDENTIFICATION</scope>
    <source>
        <strain evidence="4">Aabys</strain>
        <tissue evidence="4">Whole body</tissue>
    </source>
</reference>
<feature type="transmembrane region" description="Helical" evidence="1">
    <location>
        <begin position="110"/>
        <end position="132"/>
    </location>
</feature>
<feature type="transmembrane region" description="Helical" evidence="1">
    <location>
        <begin position="7"/>
        <end position="27"/>
    </location>
</feature>
<organism evidence="3 4">
    <name type="scientific">Musca domestica</name>
    <name type="common">House fly</name>
    <dbReference type="NCBI Taxonomy" id="7370"/>
    <lineage>
        <taxon>Eukaryota</taxon>
        <taxon>Metazoa</taxon>
        <taxon>Ecdysozoa</taxon>
        <taxon>Arthropoda</taxon>
        <taxon>Hexapoda</taxon>
        <taxon>Insecta</taxon>
        <taxon>Pterygota</taxon>
        <taxon>Neoptera</taxon>
        <taxon>Endopterygota</taxon>
        <taxon>Diptera</taxon>
        <taxon>Brachycera</taxon>
        <taxon>Muscomorpha</taxon>
        <taxon>Muscoidea</taxon>
        <taxon>Muscidae</taxon>
        <taxon>Musca</taxon>
    </lineage>
</organism>
<keyword evidence="1" id="KW-1133">Transmembrane helix</keyword>
<sequence length="157" mass="17527">MALNAFHIHGIIVGVLTLLVSLALMLFQGEMLVLLVKNKTDDSNTNISPQIIIIVTAVILCITSVLLIFGIVKKRPYLLLPWLTCMIIISLVFIITLFIGFLHLSSYKGILHIFSFIGFIINILYPIIALYLEIRQTTTGSVSINDGCSEMFFYVCC</sequence>
<feature type="transmembrane region" description="Helical" evidence="1">
    <location>
        <begin position="47"/>
        <end position="72"/>
    </location>
</feature>
<evidence type="ECO:0000313" key="3">
    <source>
        <dbReference type="Proteomes" id="UP001652621"/>
    </source>
</evidence>
<dbReference type="AlphaFoldDB" id="A0A9J7DPS5"/>
<name>A0A9J7DPS5_MUSDO</name>
<evidence type="ECO:0000313" key="4">
    <source>
        <dbReference type="RefSeq" id="XP_019895559.1"/>
    </source>
</evidence>
<evidence type="ECO:0000256" key="1">
    <source>
        <dbReference type="SAM" id="Phobius"/>
    </source>
</evidence>
<dbReference type="GeneID" id="109614471"/>